<organism evidence="2 3">
    <name type="scientific">Hohaiivirga grylli</name>
    <dbReference type="NCBI Taxonomy" id="3133970"/>
    <lineage>
        <taxon>Bacteria</taxon>
        <taxon>Pseudomonadati</taxon>
        <taxon>Pseudomonadota</taxon>
        <taxon>Alphaproteobacteria</taxon>
        <taxon>Hyphomicrobiales</taxon>
        <taxon>Methylobacteriaceae</taxon>
        <taxon>Hohaiivirga</taxon>
    </lineage>
</organism>
<keyword evidence="3" id="KW-1185">Reference proteome</keyword>
<sequence length="199" mass="22840">MKHFILSFLVLLLSSPVNADTLSEQEKTEIYKGVRNSIEAVVNLDSKKAIKIMSPRELEIVHRGDTSRLEAGWAFAKSLHKNMGSRYEIARIGEISKLYLIDGVSIRTIPYQTLRIDKYGDVFMTVGYVAAYKEKEGKWEFIKDAYDSVPFNQTFQKLLPELPDGAKPYFGDVGKWYASIIPLLRHFIYPRNIVFETKP</sequence>
<dbReference type="RefSeq" id="WP_346336639.1">
    <property type="nucleotide sequence ID" value="NZ_JBBYXI010000002.1"/>
</dbReference>
<name>A0ABV0BI53_9HYPH</name>
<evidence type="ECO:0008006" key="4">
    <source>
        <dbReference type="Google" id="ProtNLM"/>
    </source>
</evidence>
<protein>
    <recommendedName>
        <fullName evidence="4">SnoaL-like domain-containing protein</fullName>
    </recommendedName>
</protein>
<dbReference type="EMBL" id="JBBYXI010000002">
    <property type="protein sequence ID" value="MEN3930639.1"/>
    <property type="molecule type" value="Genomic_DNA"/>
</dbReference>
<comment type="caution">
    <text evidence="2">The sequence shown here is derived from an EMBL/GenBank/DDBJ whole genome shotgun (WGS) entry which is preliminary data.</text>
</comment>
<proteinExistence type="predicted"/>
<dbReference type="Proteomes" id="UP001418637">
    <property type="component" value="Unassembled WGS sequence"/>
</dbReference>
<gene>
    <name evidence="2" type="ORF">WJT86_06115</name>
</gene>
<evidence type="ECO:0000313" key="2">
    <source>
        <dbReference type="EMBL" id="MEN3930639.1"/>
    </source>
</evidence>
<evidence type="ECO:0000313" key="3">
    <source>
        <dbReference type="Proteomes" id="UP001418637"/>
    </source>
</evidence>
<evidence type="ECO:0000256" key="1">
    <source>
        <dbReference type="SAM" id="SignalP"/>
    </source>
</evidence>
<reference evidence="2 3" key="1">
    <citation type="submission" date="2024-04" db="EMBL/GenBank/DDBJ databases">
        <title>A novel species isolated from cricket.</title>
        <authorList>
            <person name="Wang H.-C."/>
        </authorList>
    </citation>
    <scope>NUCLEOTIDE SEQUENCE [LARGE SCALE GENOMIC DNA]</scope>
    <source>
        <strain evidence="2 3">WL0021</strain>
    </source>
</reference>
<feature type="signal peptide" evidence="1">
    <location>
        <begin position="1"/>
        <end position="19"/>
    </location>
</feature>
<keyword evidence="1" id="KW-0732">Signal</keyword>
<accession>A0ABV0BI53</accession>
<feature type="chain" id="PRO_5046985823" description="SnoaL-like domain-containing protein" evidence="1">
    <location>
        <begin position="20"/>
        <end position="199"/>
    </location>
</feature>